<feature type="domain" description="DUF4136" evidence="2">
    <location>
        <begin position="22"/>
        <end position="183"/>
    </location>
</feature>
<evidence type="ECO:0000259" key="2">
    <source>
        <dbReference type="Pfam" id="PF13590"/>
    </source>
</evidence>
<protein>
    <submittedName>
        <fullName evidence="3">DUF4136 domain-containing protein</fullName>
    </submittedName>
</protein>
<proteinExistence type="predicted"/>
<keyword evidence="1" id="KW-0732">Signal</keyword>
<dbReference type="Pfam" id="PF13590">
    <property type="entry name" value="DUF4136"/>
    <property type="match status" value="1"/>
</dbReference>
<name>A0A6G9QM65_9GAMM</name>
<dbReference type="PROSITE" id="PS51257">
    <property type="entry name" value="PROKAR_LIPOPROTEIN"/>
    <property type="match status" value="1"/>
</dbReference>
<dbReference type="RefSeq" id="WP_167678656.1">
    <property type="nucleotide sequence ID" value="NZ_CP050313.1"/>
</dbReference>
<dbReference type="KEGG" id="saes:HBH39_12215"/>
<dbReference type="EMBL" id="CP050313">
    <property type="protein sequence ID" value="QIR15155.1"/>
    <property type="molecule type" value="Genomic_DNA"/>
</dbReference>
<dbReference type="AlphaFoldDB" id="A0A6G9QM65"/>
<feature type="signal peptide" evidence="1">
    <location>
        <begin position="1"/>
        <end position="20"/>
    </location>
</feature>
<accession>A0A6G9QM65</accession>
<dbReference type="Gene3D" id="3.30.160.670">
    <property type="match status" value="1"/>
</dbReference>
<evidence type="ECO:0000313" key="4">
    <source>
        <dbReference type="Proteomes" id="UP000502608"/>
    </source>
</evidence>
<dbReference type="Proteomes" id="UP000502608">
    <property type="component" value="Chromosome"/>
</dbReference>
<evidence type="ECO:0000313" key="3">
    <source>
        <dbReference type="EMBL" id="QIR15155.1"/>
    </source>
</evidence>
<keyword evidence="4" id="KW-1185">Reference proteome</keyword>
<sequence length="187" mass="20913">MKKLLVIISALALTACSSLKTSTDFDPAISFDQYKTFAWVEKKNDDATYHLDGLMDQRVRAAVNNELTQKGMTAADPESADLLVNYITKVDKKINVDTFNTSFGYNPYYGPRWGVGWGTGMQTQTTVREYDVGTLMIDLVDNKTDKLIWRGTVADTIRDKNTPAERVAIINEAIAAVMVNYPPKMDK</sequence>
<evidence type="ECO:0000256" key="1">
    <source>
        <dbReference type="SAM" id="SignalP"/>
    </source>
</evidence>
<reference evidence="3 4" key="1">
    <citation type="submission" date="2020-03" db="EMBL/GenBank/DDBJ databases">
        <title>Complete genome sequence of Shewanella sp.</title>
        <authorList>
            <person name="Kim Y.-S."/>
            <person name="Kim S.-J."/>
            <person name="Jung H.-K."/>
            <person name="Kim K.-H."/>
        </authorList>
    </citation>
    <scope>NUCLEOTIDE SEQUENCE [LARGE SCALE GENOMIC DNA]</scope>
    <source>
        <strain evidence="3 4">PN3F2</strain>
    </source>
</reference>
<organism evidence="3 4">
    <name type="scientific">Shewanella aestuarii</name>
    <dbReference type="NCBI Taxonomy" id="1028752"/>
    <lineage>
        <taxon>Bacteria</taxon>
        <taxon>Pseudomonadati</taxon>
        <taxon>Pseudomonadota</taxon>
        <taxon>Gammaproteobacteria</taxon>
        <taxon>Alteromonadales</taxon>
        <taxon>Shewanellaceae</taxon>
        <taxon>Shewanella</taxon>
    </lineage>
</organism>
<feature type="chain" id="PRO_5026309302" evidence="1">
    <location>
        <begin position="21"/>
        <end position="187"/>
    </location>
</feature>
<gene>
    <name evidence="3" type="ORF">HBH39_12215</name>
</gene>
<dbReference type="InterPro" id="IPR025411">
    <property type="entry name" value="DUF4136"/>
</dbReference>